<dbReference type="CDD" id="cd06260">
    <property type="entry name" value="DUF820-like"/>
    <property type="match status" value="1"/>
</dbReference>
<gene>
    <name evidence="4" type="primary">pchF_2</name>
    <name evidence="4" type="ORF">ENSA5_34650</name>
</gene>
<dbReference type="InterPro" id="IPR016170">
    <property type="entry name" value="Cytok_DH_C_sf"/>
</dbReference>
<keyword evidence="4" id="KW-0560">Oxidoreductase</keyword>
<dbReference type="Proteomes" id="UP000237968">
    <property type="component" value="Unassembled WGS sequence"/>
</dbReference>
<dbReference type="Gene3D" id="3.30.465.10">
    <property type="match status" value="1"/>
</dbReference>
<dbReference type="Pfam" id="PF01565">
    <property type="entry name" value="FAD_binding_4"/>
    <property type="match status" value="1"/>
</dbReference>
<dbReference type="GO" id="GO:0016491">
    <property type="term" value="F:oxidoreductase activity"/>
    <property type="evidence" value="ECO:0007669"/>
    <property type="project" value="UniProtKB-KW"/>
</dbReference>
<dbReference type="InterPro" id="IPR011335">
    <property type="entry name" value="Restrct_endonuc-II-like"/>
</dbReference>
<keyword evidence="5" id="KW-1185">Reference proteome</keyword>
<evidence type="ECO:0000313" key="4">
    <source>
        <dbReference type="EMBL" id="PRP97401.1"/>
    </source>
</evidence>
<evidence type="ECO:0000259" key="3">
    <source>
        <dbReference type="PROSITE" id="PS51387"/>
    </source>
</evidence>
<dbReference type="InterPro" id="IPR016166">
    <property type="entry name" value="FAD-bd_PCMH"/>
</dbReference>
<dbReference type="PANTHER" id="PTHR36558">
    <property type="entry name" value="GLR1098 PROTEIN"/>
    <property type="match status" value="1"/>
</dbReference>
<dbReference type="Gene3D" id="3.30.43.10">
    <property type="entry name" value="Uridine Diphospho-n-acetylenolpyruvylglucosamine Reductase, domain 2"/>
    <property type="match status" value="1"/>
</dbReference>
<dbReference type="AlphaFoldDB" id="A0A2S9XXF4"/>
<dbReference type="EC" id="1.17.99.1" evidence="4"/>
<dbReference type="OrthoDB" id="5503005at2"/>
<dbReference type="SUPFAM" id="SSF56176">
    <property type="entry name" value="FAD-binding/transporter-associated domain-like"/>
    <property type="match status" value="1"/>
</dbReference>
<dbReference type="InterPro" id="IPR036318">
    <property type="entry name" value="FAD-bd_PCMH-like_sf"/>
</dbReference>
<sequence>MTVARDRLSAALAAWSSTLGVDGVETRARELEAAETATYATASRVLAILRPRTRAEVQACVRVAAEHGVPLYPTSTGKNWGYGSRVPTTDGAVVLELGGLDRILELDEELGYVVIEPGVTQRQLHDFVREQTGGRLWIDATSSSFDSSVIGNLLERGHGVTAYCDHVACASDLEVVLADGEVICTGYGAFGGEHPESATRALDSWGLGPALAGLFSQSNFGVVTRATIWLMRAPEYARVGFFTVEGDDALAAAVDAIRPLRLDRILPSGPFFGNVYQALRKVMSYPWAATGGAVPLDSTTAEALAAPHRYGRWNGSIGLCGTVEQVELQQRRLEAALAGRASWSCFVDASLAGLEREFPASRHAEVRAVVAGFTGGVAGTGLRGAYWRVGDPPTSEAMDLDRDGCGFKFTTATVPFRGAELLAAARYACEVISSHGFEPGIGVFPVRERALQLHISTAYDRRVEGHDAAALACHAALAAGLMDRGYFPTRLGVGSMDALTRQTPRYGELLGALKRVFDPCGILAPGRYAAEPAGSPLLSMTDAEHCALEREAPREHRYIAGKVPAMAGGTLEHSRLVAELGSMLRDALEGGPCRVLTADARIRIEAVDVDTYPDLAVVHGPPKVAADTHALLNPTLIVEVLARSTEAYDRGLKASYFRRIPSLQAYLLVAQDRPLLELQVRERGDRWALLEAGPGQRLTIEALELELEVDAIYREALSA</sequence>
<dbReference type="RefSeq" id="WP_106392814.1">
    <property type="nucleotide sequence ID" value="NZ_PVNK01000160.1"/>
</dbReference>
<keyword evidence="2" id="KW-0274">FAD</keyword>
<protein>
    <submittedName>
        <fullName evidence="4">4-cresol dehydrogenase [hydroxylating] flavoprotein subunit</fullName>
        <ecNumber evidence="4">1.17.99.1</ecNumber>
    </submittedName>
</protein>
<evidence type="ECO:0000256" key="2">
    <source>
        <dbReference type="ARBA" id="ARBA00022827"/>
    </source>
</evidence>
<proteinExistence type="predicted"/>
<dbReference type="Gene3D" id="3.40.462.10">
    <property type="entry name" value="FAD-linked oxidases, C-terminal domain"/>
    <property type="match status" value="1"/>
</dbReference>
<dbReference type="EMBL" id="PVNK01000160">
    <property type="protein sequence ID" value="PRP97401.1"/>
    <property type="molecule type" value="Genomic_DNA"/>
</dbReference>
<dbReference type="InterPro" id="IPR016167">
    <property type="entry name" value="FAD-bd_PCMH_sub1"/>
</dbReference>
<comment type="caution">
    <text evidence="4">The sequence shown here is derived from an EMBL/GenBank/DDBJ whole genome shotgun (WGS) entry which is preliminary data.</text>
</comment>
<dbReference type="SUPFAM" id="SSF55103">
    <property type="entry name" value="FAD-linked oxidases, C-terminal domain"/>
    <property type="match status" value="1"/>
</dbReference>
<dbReference type="InterPro" id="IPR012296">
    <property type="entry name" value="Nuclease_put_TT1808"/>
</dbReference>
<evidence type="ECO:0000313" key="5">
    <source>
        <dbReference type="Proteomes" id="UP000237968"/>
    </source>
</evidence>
<dbReference type="GO" id="GO:0071949">
    <property type="term" value="F:FAD binding"/>
    <property type="evidence" value="ECO:0007669"/>
    <property type="project" value="InterPro"/>
</dbReference>
<dbReference type="InterPro" id="IPR016169">
    <property type="entry name" value="FAD-bd_PCMH_sub2"/>
</dbReference>
<dbReference type="InterPro" id="IPR006094">
    <property type="entry name" value="Oxid_FAD_bind_N"/>
</dbReference>
<dbReference type="Gene3D" id="3.90.1570.10">
    <property type="entry name" value="tt1808, chain A"/>
    <property type="match status" value="1"/>
</dbReference>
<dbReference type="InterPro" id="IPR008538">
    <property type="entry name" value="Uma2"/>
</dbReference>
<dbReference type="PROSITE" id="PS51387">
    <property type="entry name" value="FAD_PCMH"/>
    <property type="match status" value="1"/>
</dbReference>
<dbReference type="PANTHER" id="PTHR36558:SF1">
    <property type="entry name" value="RESTRICTION ENDONUCLEASE DOMAIN-CONTAINING PROTEIN-RELATED"/>
    <property type="match status" value="1"/>
</dbReference>
<dbReference type="Pfam" id="PF05685">
    <property type="entry name" value="Uma2"/>
    <property type="match status" value="1"/>
</dbReference>
<accession>A0A2S9XXF4</accession>
<feature type="domain" description="FAD-binding PCMH-type" evidence="3">
    <location>
        <begin position="38"/>
        <end position="233"/>
    </location>
</feature>
<evidence type="ECO:0000256" key="1">
    <source>
        <dbReference type="ARBA" id="ARBA00022630"/>
    </source>
</evidence>
<reference evidence="4 5" key="1">
    <citation type="submission" date="2018-03" db="EMBL/GenBank/DDBJ databases">
        <title>Draft Genome Sequences of the Obligatory Marine Myxobacteria Enhygromyxa salina SWB005.</title>
        <authorList>
            <person name="Poehlein A."/>
            <person name="Moghaddam J.A."/>
            <person name="Harms H."/>
            <person name="Alanjari M."/>
            <person name="Koenig G.M."/>
            <person name="Daniel R."/>
            <person name="Schaeberle T.F."/>
        </authorList>
    </citation>
    <scope>NUCLEOTIDE SEQUENCE [LARGE SCALE GENOMIC DNA]</scope>
    <source>
        <strain evidence="4 5">SWB005</strain>
    </source>
</reference>
<keyword evidence="1" id="KW-0285">Flavoprotein</keyword>
<name>A0A2S9XXF4_9BACT</name>
<dbReference type="InterPro" id="IPR016164">
    <property type="entry name" value="FAD-linked_Oxase-like_C"/>
</dbReference>
<organism evidence="4 5">
    <name type="scientific">Enhygromyxa salina</name>
    <dbReference type="NCBI Taxonomy" id="215803"/>
    <lineage>
        <taxon>Bacteria</taxon>
        <taxon>Pseudomonadati</taxon>
        <taxon>Myxococcota</taxon>
        <taxon>Polyangia</taxon>
        <taxon>Nannocystales</taxon>
        <taxon>Nannocystaceae</taxon>
        <taxon>Enhygromyxa</taxon>
    </lineage>
</organism>
<dbReference type="SUPFAM" id="SSF52980">
    <property type="entry name" value="Restriction endonuclease-like"/>
    <property type="match status" value="1"/>
</dbReference>